<proteinExistence type="predicted"/>
<dbReference type="VEuPathDB" id="FungiDB:An03g02730"/>
<name>A0AAJ8BWJ7_ASPNG</name>
<reference evidence="1" key="2">
    <citation type="submission" date="2025-08" db="UniProtKB">
        <authorList>
            <consortium name="RefSeq"/>
        </authorList>
    </citation>
    <scope>IDENTIFICATION</scope>
</reference>
<evidence type="ECO:0000313" key="1">
    <source>
        <dbReference type="RefSeq" id="XP_059603570.1"/>
    </source>
</evidence>
<organism evidence="1">
    <name type="scientific">Aspergillus niger</name>
    <dbReference type="NCBI Taxonomy" id="5061"/>
    <lineage>
        <taxon>Eukaryota</taxon>
        <taxon>Fungi</taxon>
        <taxon>Dikarya</taxon>
        <taxon>Ascomycota</taxon>
        <taxon>Pezizomycotina</taxon>
        <taxon>Eurotiomycetes</taxon>
        <taxon>Eurotiomycetidae</taxon>
        <taxon>Eurotiales</taxon>
        <taxon>Aspergillaceae</taxon>
        <taxon>Aspergillus</taxon>
        <taxon>Aspergillus subgen. Circumdati</taxon>
    </lineage>
</organism>
<dbReference type="AlphaFoldDB" id="A0AAJ8BWJ7"/>
<accession>A0AAJ8BWJ7</accession>
<gene>
    <name evidence="1" type="ORF">An03g02730</name>
</gene>
<protein>
    <submittedName>
        <fullName evidence="1">Uncharacterized protein</fullName>
    </submittedName>
</protein>
<reference evidence="1" key="1">
    <citation type="submission" date="2025-02" db="EMBL/GenBank/DDBJ databases">
        <authorList>
            <consortium name="NCBI Genome Project"/>
        </authorList>
    </citation>
    <scope>NUCLEOTIDE SEQUENCE</scope>
</reference>
<dbReference type="GeneID" id="84590668"/>
<sequence>MGNSQQSLKIITTKNLKKGRIDRLTNRRVRPISHPQQLSTAWECTYVGVTLLVENH</sequence>
<dbReference type="RefSeq" id="XP_059603570.1">
    <property type="nucleotide sequence ID" value="XM_059746986.1"/>
</dbReference>
<dbReference type="KEGG" id="ang:An03g02730"/>